<feature type="chain" id="PRO_5031488445" description="Thioredoxin domain-containing protein" evidence="2">
    <location>
        <begin position="26"/>
        <end position="541"/>
    </location>
</feature>
<dbReference type="GO" id="GO:0003756">
    <property type="term" value="F:protein disulfide isomerase activity"/>
    <property type="evidence" value="ECO:0007669"/>
    <property type="project" value="TreeGrafter"/>
</dbReference>
<dbReference type="PROSITE" id="PS51352">
    <property type="entry name" value="THIOREDOXIN_2"/>
    <property type="match status" value="1"/>
</dbReference>
<proteinExistence type="predicted"/>
<keyword evidence="2" id="KW-0732">Signal</keyword>
<organism evidence="4">
    <name type="scientific">Ditylum brightwellii</name>
    <dbReference type="NCBI Taxonomy" id="49249"/>
    <lineage>
        <taxon>Eukaryota</taxon>
        <taxon>Sar</taxon>
        <taxon>Stramenopiles</taxon>
        <taxon>Ochrophyta</taxon>
        <taxon>Bacillariophyta</taxon>
        <taxon>Mediophyceae</taxon>
        <taxon>Lithodesmiophycidae</taxon>
        <taxon>Lithodesmiales</taxon>
        <taxon>Lithodesmiaceae</taxon>
        <taxon>Ditylum</taxon>
    </lineage>
</organism>
<evidence type="ECO:0000256" key="2">
    <source>
        <dbReference type="SAM" id="SignalP"/>
    </source>
</evidence>
<dbReference type="GO" id="GO:0006457">
    <property type="term" value="P:protein folding"/>
    <property type="evidence" value="ECO:0007669"/>
    <property type="project" value="TreeGrafter"/>
</dbReference>
<dbReference type="InterPro" id="IPR036249">
    <property type="entry name" value="Thioredoxin-like_sf"/>
</dbReference>
<feature type="signal peptide" evidence="2">
    <location>
        <begin position="1"/>
        <end position="25"/>
    </location>
</feature>
<name>A0A7S4SHT3_9STRA</name>
<feature type="region of interest" description="Disordered" evidence="1">
    <location>
        <begin position="27"/>
        <end position="52"/>
    </location>
</feature>
<feature type="region of interest" description="Disordered" evidence="1">
    <location>
        <begin position="265"/>
        <end position="286"/>
    </location>
</feature>
<dbReference type="PANTHER" id="PTHR22897:SF8">
    <property type="entry name" value="SULFHYDRYL OXIDASE"/>
    <property type="match status" value="1"/>
</dbReference>
<protein>
    <recommendedName>
        <fullName evidence="3">Thioredoxin domain-containing protein</fullName>
    </recommendedName>
</protein>
<dbReference type="GO" id="GO:0016971">
    <property type="term" value="F:flavin-dependent sulfhydryl oxidase activity"/>
    <property type="evidence" value="ECO:0007669"/>
    <property type="project" value="InterPro"/>
</dbReference>
<reference evidence="4" key="1">
    <citation type="submission" date="2021-01" db="EMBL/GenBank/DDBJ databases">
        <authorList>
            <person name="Corre E."/>
            <person name="Pelletier E."/>
            <person name="Niang G."/>
            <person name="Scheremetjew M."/>
            <person name="Finn R."/>
            <person name="Kale V."/>
            <person name="Holt S."/>
            <person name="Cochrane G."/>
            <person name="Meng A."/>
            <person name="Brown T."/>
            <person name="Cohen L."/>
        </authorList>
    </citation>
    <scope>NUCLEOTIDE SEQUENCE</scope>
    <source>
        <strain evidence="4">GSO104</strain>
    </source>
</reference>
<feature type="compositionally biased region" description="Low complexity" evidence="1">
    <location>
        <begin position="27"/>
        <end position="46"/>
    </location>
</feature>
<dbReference type="PANTHER" id="PTHR22897">
    <property type="entry name" value="QUIESCIN Q6-RELATED SULFHYDRYL OXIDASE"/>
    <property type="match status" value="1"/>
</dbReference>
<dbReference type="EMBL" id="HBNS01046004">
    <property type="protein sequence ID" value="CAE4646274.1"/>
    <property type="molecule type" value="Transcribed_RNA"/>
</dbReference>
<evidence type="ECO:0000259" key="3">
    <source>
        <dbReference type="PROSITE" id="PS51352"/>
    </source>
</evidence>
<dbReference type="Gene3D" id="3.40.30.10">
    <property type="entry name" value="Glutaredoxin"/>
    <property type="match status" value="1"/>
</dbReference>
<feature type="compositionally biased region" description="Low complexity" evidence="1">
    <location>
        <begin position="271"/>
        <end position="285"/>
    </location>
</feature>
<dbReference type="SUPFAM" id="SSF52833">
    <property type="entry name" value="Thioredoxin-like"/>
    <property type="match status" value="1"/>
</dbReference>
<gene>
    <name evidence="4" type="ORF">DBRI00130_LOCUS35557</name>
</gene>
<feature type="domain" description="Thioredoxin" evidence="3">
    <location>
        <begin position="64"/>
        <end position="216"/>
    </location>
</feature>
<dbReference type="GO" id="GO:0005615">
    <property type="term" value="C:extracellular space"/>
    <property type="evidence" value="ECO:0007669"/>
    <property type="project" value="TreeGrafter"/>
</dbReference>
<evidence type="ECO:0000313" key="4">
    <source>
        <dbReference type="EMBL" id="CAE4646274.1"/>
    </source>
</evidence>
<dbReference type="GO" id="GO:0000139">
    <property type="term" value="C:Golgi membrane"/>
    <property type="evidence" value="ECO:0007669"/>
    <property type="project" value="TreeGrafter"/>
</dbReference>
<evidence type="ECO:0000256" key="1">
    <source>
        <dbReference type="SAM" id="MobiDB-lite"/>
    </source>
</evidence>
<dbReference type="AlphaFoldDB" id="A0A7S4SHT3"/>
<dbReference type="Pfam" id="PF00085">
    <property type="entry name" value="Thioredoxin"/>
    <property type="match status" value="1"/>
</dbReference>
<sequence>MTSSTLASLLLILIALATTSTTTHAAATATQDSTQSSSSTTTQTSSSRRERNLDHWDAETLAAYLGMDPITGKPLPTASTGKEGEVLDQYVGHDAAVMFYAQWCPNCHKLAPTWDAIAGLLKAGSKKSNLIMALFDCEKDTTHMKLCSNAGVRHYPTLLFAGSGPIQDTDPVTSAIFGEDKSAGPAGKAKLARTVKFQGEMGYGESIMDWIRAMQGLSTWHKLTESGPLRFVRDGFLSFLFKKNKGRLGDSASDSLPVGVPPAFRAKSVPTSASTGTASGAASGAQRSTADTLKINALEAKVQKTEEESEQMKKLATHASLLLDSVLFPVKPTTDEITAATVAGKEKPTFRDAYSELKQTNGWDAKAKLLTEKEKESTSSTDRVAGKSIDTINSEILRTCALELSLDYCTRVSTHATNDFLDELSKISDDDISEYPSMLELEQKLVAMIKEDEPFCAVFDDCLNKDFDDESCRPDVCPFKEAGCRYISSCFLDSIQDEYAIAIGYINEGKTLSSLVDAMEMGAAYAAAGAAGGGWGVGGAV</sequence>
<accession>A0A7S4SHT3</accession>
<dbReference type="InterPro" id="IPR039798">
    <property type="entry name" value="Sulfhydryl_oxidase"/>
</dbReference>
<dbReference type="CDD" id="cd02961">
    <property type="entry name" value="PDI_a_family"/>
    <property type="match status" value="1"/>
</dbReference>
<dbReference type="InterPro" id="IPR013766">
    <property type="entry name" value="Thioredoxin_domain"/>
</dbReference>